<evidence type="ECO:0000313" key="3">
    <source>
        <dbReference type="EMBL" id="KAL3631547.1"/>
    </source>
</evidence>
<evidence type="ECO:0000313" key="4">
    <source>
        <dbReference type="Proteomes" id="UP001632038"/>
    </source>
</evidence>
<gene>
    <name evidence="3" type="ORF">CASFOL_024531</name>
</gene>
<sequence length="162" mass="18001">MGSSRSLLCFFLFFLALRFTSASYISNEVLEPHGLVGRALLQQKSTCTVDFENMNYTVVTSQCKGPNYTPERCCEPLKQLVCPIKDEFNDLKTNCADTFFSYLNLYGKYPPGLFAALCKEGEQGLDCQGVPDPPPPNQSGAHLLAESYSSTLLIMLLVLFFV</sequence>
<comment type="caution">
    <text evidence="3">The sequence shown here is derived from an EMBL/GenBank/DDBJ whole genome shotgun (WGS) entry which is preliminary data.</text>
</comment>
<dbReference type="EMBL" id="JAVIJP010000032">
    <property type="protein sequence ID" value="KAL3631547.1"/>
    <property type="molecule type" value="Genomic_DNA"/>
</dbReference>
<evidence type="ECO:0000256" key="1">
    <source>
        <dbReference type="SAM" id="SignalP"/>
    </source>
</evidence>
<dbReference type="InterPro" id="IPR058888">
    <property type="entry name" value="LLG1-like"/>
</dbReference>
<accession>A0ABD3CSI4</accession>
<protein>
    <recommendedName>
        <fullName evidence="2">GPI-anchored protein LLG1-like domain-containing protein</fullName>
    </recommendedName>
</protein>
<dbReference type="AlphaFoldDB" id="A0ABD3CSI4"/>
<dbReference type="Pfam" id="PF26578">
    <property type="entry name" value="LLG1"/>
    <property type="match status" value="1"/>
</dbReference>
<dbReference type="Proteomes" id="UP001632038">
    <property type="component" value="Unassembled WGS sequence"/>
</dbReference>
<feature type="chain" id="PRO_5044794820" description="GPI-anchored protein LLG1-like domain-containing protein" evidence="1">
    <location>
        <begin position="23"/>
        <end position="162"/>
    </location>
</feature>
<dbReference type="InterPro" id="IPR039307">
    <property type="entry name" value="LORELEI-like"/>
</dbReference>
<dbReference type="PANTHER" id="PTHR31533">
    <property type="entry name" value="GPI-ANCHORED PROTEIN LLG1-RELATED-RELATED"/>
    <property type="match status" value="1"/>
</dbReference>
<keyword evidence="1" id="KW-0732">Signal</keyword>
<reference evidence="4" key="1">
    <citation type="journal article" date="2024" name="IScience">
        <title>Strigolactones Initiate the Formation of Haustorium-like Structures in Castilleja.</title>
        <authorList>
            <person name="Buerger M."/>
            <person name="Peterson D."/>
            <person name="Chory J."/>
        </authorList>
    </citation>
    <scope>NUCLEOTIDE SEQUENCE [LARGE SCALE GENOMIC DNA]</scope>
</reference>
<keyword evidence="4" id="KW-1185">Reference proteome</keyword>
<proteinExistence type="predicted"/>
<feature type="domain" description="GPI-anchored protein LLG1-like" evidence="2">
    <location>
        <begin position="49"/>
        <end position="126"/>
    </location>
</feature>
<feature type="signal peptide" evidence="1">
    <location>
        <begin position="1"/>
        <end position="22"/>
    </location>
</feature>
<dbReference type="PANTHER" id="PTHR31533:SF35">
    <property type="entry name" value="GPI-ANCHORED PROTEIN LLG2-RELATED"/>
    <property type="match status" value="1"/>
</dbReference>
<name>A0ABD3CSI4_9LAMI</name>
<organism evidence="3 4">
    <name type="scientific">Castilleja foliolosa</name>
    <dbReference type="NCBI Taxonomy" id="1961234"/>
    <lineage>
        <taxon>Eukaryota</taxon>
        <taxon>Viridiplantae</taxon>
        <taxon>Streptophyta</taxon>
        <taxon>Embryophyta</taxon>
        <taxon>Tracheophyta</taxon>
        <taxon>Spermatophyta</taxon>
        <taxon>Magnoliopsida</taxon>
        <taxon>eudicotyledons</taxon>
        <taxon>Gunneridae</taxon>
        <taxon>Pentapetalae</taxon>
        <taxon>asterids</taxon>
        <taxon>lamiids</taxon>
        <taxon>Lamiales</taxon>
        <taxon>Orobanchaceae</taxon>
        <taxon>Pedicularideae</taxon>
        <taxon>Castillejinae</taxon>
        <taxon>Castilleja</taxon>
    </lineage>
</organism>
<evidence type="ECO:0000259" key="2">
    <source>
        <dbReference type="Pfam" id="PF26578"/>
    </source>
</evidence>